<feature type="compositionally biased region" description="Polar residues" evidence="1">
    <location>
        <begin position="66"/>
        <end position="81"/>
    </location>
</feature>
<dbReference type="EMBL" id="PQIB02000017">
    <property type="protein sequence ID" value="RLM59006.1"/>
    <property type="molecule type" value="Genomic_DNA"/>
</dbReference>
<sequence length="103" mass="11777">MEKEAEFYELDVDTFKKFATKFQVEALPAFVVMHKFVKKHHVVGIDDLKKAIEDAHAKFGSEPKEPSQNSESVQPAQTPESIQPAKYSPEHALNYDSDHGFKW</sequence>
<keyword evidence="3" id="KW-1185">Reference proteome</keyword>
<protein>
    <submittedName>
        <fullName evidence="2">Thioredoxin H5-like</fullName>
    </submittedName>
</protein>
<accession>A0A3L6PJD0</accession>
<dbReference type="CDD" id="cd02947">
    <property type="entry name" value="TRX_family"/>
    <property type="match status" value="1"/>
</dbReference>
<feature type="region of interest" description="Disordered" evidence="1">
    <location>
        <begin position="56"/>
        <end position="103"/>
    </location>
</feature>
<dbReference type="Proteomes" id="UP000275267">
    <property type="component" value="Unassembled WGS sequence"/>
</dbReference>
<evidence type="ECO:0000313" key="3">
    <source>
        <dbReference type="Proteomes" id="UP000275267"/>
    </source>
</evidence>
<feature type="compositionally biased region" description="Basic and acidic residues" evidence="1">
    <location>
        <begin position="56"/>
        <end position="65"/>
    </location>
</feature>
<gene>
    <name evidence="2" type="ORF">C2845_PM18G02350</name>
</gene>
<evidence type="ECO:0000313" key="2">
    <source>
        <dbReference type="EMBL" id="RLM59006.1"/>
    </source>
</evidence>
<dbReference type="InterPro" id="IPR036249">
    <property type="entry name" value="Thioredoxin-like_sf"/>
</dbReference>
<dbReference type="AlphaFoldDB" id="A0A3L6PJD0"/>
<proteinExistence type="predicted"/>
<name>A0A3L6PJD0_PANMI</name>
<dbReference type="SUPFAM" id="SSF52833">
    <property type="entry name" value="Thioredoxin-like"/>
    <property type="match status" value="1"/>
</dbReference>
<organism evidence="2 3">
    <name type="scientific">Panicum miliaceum</name>
    <name type="common">Proso millet</name>
    <name type="synonym">Broomcorn millet</name>
    <dbReference type="NCBI Taxonomy" id="4540"/>
    <lineage>
        <taxon>Eukaryota</taxon>
        <taxon>Viridiplantae</taxon>
        <taxon>Streptophyta</taxon>
        <taxon>Embryophyta</taxon>
        <taxon>Tracheophyta</taxon>
        <taxon>Spermatophyta</taxon>
        <taxon>Magnoliopsida</taxon>
        <taxon>Liliopsida</taxon>
        <taxon>Poales</taxon>
        <taxon>Poaceae</taxon>
        <taxon>PACMAD clade</taxon>
        <taxon>Panicoideae</taxon>
        <taxon>Panicodae</taxon>
        <taxon>Paniceae</taxon>
        <taxon>Panicinae</taxon>
        <taxon>Panicum</taxon>
        <taxon>Panicum sect. Panicum</taxon>
    </lineage>
</organism>
<comment type="caution">
    <text evidence="2">The sequence shown here is derived from an EMBL/GenBank/DDBJ whole genome shotgun (WGS) entry which is preliminary data.</text>
</comment>
<reference evidence="3" key="1">
    <citation type="journal article" date="2019" name="Nat. Commun.">
        <title>The genome of broomcorn millet.</title>
        <authorList>
            <person name="Zou C."/>
            <person name="Miki D."/>
            <person name="Li D."/>
            <person name="Tang Q."/>
            <person name="Xiao L."/>
            <person name="Rajput S."/>
            <person name="Deng P."/>
            <person name="Jia W."/>
            <person name="Huang R."/>
            <person name="Zhang M."/>
            <person name="Sun Y."/>
            <person name="Hu J."/>
            <person name="Fu X."/>
            <person name="Schnable P.S."/>
            <person name="Li F."/>
            <person name="Zhang H."/>
            <person name="Feng B."/>
            <person name="Zhu X."/>
            <person name="Liu R."/>
            <person name="Schnable J.C."/>
            <person name="Zhu J.-K."/>
            <person name="Zhang H."/>
        </authorList>
    </citation>
    <scope>NUCLEOTIDE SEQUENCE [LARGE SCALE GENOMIC DNA]</scope>
</reference>
<evidence type="ECO:0000256" key="1">
    <source>
        <dbReference type="SAM" id="MobiDB-lite"/>
    </source>
</evidence>
<dbReference type="Gene3D" id="3.40.30.10">
    <property type="entry name" value="Glutaredoxin"/>
    <property type="match status" value="1"/>
</dbReference>